<evidence type="ECO:0000256" key="6">
    <source>
        <dbReference type="ARBA" id="ARBA00022622"/>
    </source>
</evidence>
<reference evidence="15 16" key="1">
    <citation type="submission" date="2018-10" db="EMBL/GenBank/DDBJ databases">
        <title>A high-quality apple genome assembly.</title>
        <authorList>
            <person name="Hu J."/>
        </authorList>
    </citation>
    <scope>NUCLEOTIDE SEQUENCE [LARGE SCALE GENOMIC DNA]</scope>
    <source>
        <strain evidence="16">cv. HFTH1</strain>
        <tissue evidence="15">Young leaf</tissue>
    </source>
</reference>
<dbReference type="AlphaFoldDB" id="A0A498IKT3"/>
<evidence type="ECO:0000256" key="7">
    <source>
        <dbReference type="ARBA" id="ARBA00022729"/>
    </source>
</evidence>
<feature type="chain" id="PRO_5019747878" description="Bifunctional inhibitor/plant lipid transfer protein/seed storage helical domain-containing protein" evidence="13">
    <location>
        <begin position="27"/>
        <end position="212"/>
    </location>
</feature>
<evidence type="ECO:0000256" key="8">
    <source>
        <dbReference type="ARBA" id="ARBA00023121"/>
    </source>
</evidence>
<dbReference type="SMART" id="SM00499">
    <property type="entry name" value="AAI"/>
    <property type="match status" value="1"/>
</dbReference>
<dbReference type="EMBL" id="RDQH01000337">
    <property type="protein sequence ID" value="RXH84168.1"/>
    <property type="molecule type" value="Genomic_DNA"/>
</dbReference>
<evidence type="ECO:0000256" key="2">
    <source>
        <dbReference type="ARBA" id="ARBA00004609"/>
    </source>
</evidence>
<evidence type="ECO:0000256" key="13">
    <source>
        <dbReference type="SAM" id="SignalP"/>
    </source>
</evidence>
<evidence type="ECO:0000256" key="10">
    <source>
        <dbReference type="ARBA" id="ARBA00023180"/>
    </source>
</evidence>
<comment type="function">
    <text evidence="1">Plant non-specific lipid-transfer proteins transfer phospholipids as well as galactolipids across membranes. May play a role in wax or cutin deposition in the cell walls of expanding epidermal cells and certain secretory tissues.</text>
</comment>
<evidence type="ECO:0000259" key="14">
    <source>
        <dbReference type="SMART" id="SM00499"/>
    </source>
</evidence>
<dbReference type="GO" id="GO:0008289">
    <property type="term" value="F:lipid binding"/>
    <property type="evidence" value="ECO:0007669"/>
    <property type="project" value="UniProtKB-KW"/>
</dbReference>
<keyword evidence="11" id="KW-0449">Lipoprotein</keyword>
<feature type="signal peptide" evidence="13">
    <location>
        <begin position="1"/>
        <end position="26"/>
    </location>
</feature>
<keyword evidence="16" id="KW-1185">Reference proteome</keyword>
<dbReference type="GO" id="GO:0098552">
    <property type="term" value="C:side of membrane"/>
    <property type="evidence" value="ECO:0007669"/>
    <property type="project" value="UniProtKB-KW"/>
</dbReference>
<evidence type="ECO:0000256" key="4">
    <source>
        <dbReference type="ARBA" id="ARBA00022448"/>
    </source>
</evidence>
<sequence length="212" mass="21478">MDSFKDFRLSLIPITLLIISLRWVNGQISTPCTTSMISSITPCVNFITGSTSSGAPPTAGCCNSLKSIMGTGMDCACLLITGGVPFQLPINQTLALSLPRVCGMGAVPLQCKASGSPLAAPGSGLLGPTPPPTASSPLSPGDSMAVAAGPAPESGTSDDLQPASPSDEPEAPTQSTKGVGRPQLTPSASSLTYVPPPSFILIILGIMVFKSY</sequence>
<proteinExistence type="inferred from homology"/>
<comment type="subcellular location">
    <subcellularLocation>
        <location evidence="2">Cell membrane</location>
        <topology evidence="2">Lipid-anchor</topology>
        <topology evidence="2">GPI-anchor</topology>
    </subcellularLocation>
</comment>
<accession>A0A498IKT3</accession>
<dbReference type="Proteomes" id="UP000290289">
    <property type="component" value="Chromosome 11"/>
</dbReference>
<keyword evidence="5" id="KW-1003">Cell membrane</keyword>
<dbReference type="STRING" id="3750.A0A498IKT3"/>
<dbReference type="InterPro" id="IPR036312">
    <property type="entry name" value="Bifun_inhib/LTP/seed_sf"/>
</dbReference>
<evidence type="ECO:0000313" key="16">
    <source>
        <dbReference type="Proteomes" id="UP000290289"/>
    </source>
</evidence>
<evidence type="ECO:0000256" key="3">
    <source>
        <dbReference type="ARBA" id="ARBA00009748"/>
    </source>
</evidence>
<dbReference type="InterPro" id="IPR043325">
    <property type="entry name" value="LTSS"/>
</dbReference>
<dbReference type="GO" id="GO:0006869">
    <property type="term" value="P:lipid transport"/>
    <property type="evidence" value="ECO:0007669"/>
    <property type="project" value="InterPro"/>
</dbReference>
<feature type="domain" description="Bifunctional inhibitor/plant lipid transfer protein/seed storage helical" evidence="14">
    <location>
        <begin position="32"/>
        <end position="111"/>
    </location>
</feature>
<dbReference type="InterPro" id="IPR000528">
    <property type="entry name" value="Plant_nsLTP"/>
</dbReference>
<keyword evidence="9" id="KW-1015">Disulfide bond</keyword>
<protein>
    <recommendedName>
        <fullName evidence="14">Bifunctional inhibitor/plant lipid transfer protein/seed storage helical domain-containing protein</fullName>
    </recommendedName>
</protein>
<comment type="similarity">
    <text evidence="3">Belongs to the plant LTP family.</text>
</comment>
<name>A0A498IKT3_MALDO</name>
<keyword evidence="6" id="KW-0336">GPI-anchor</keyword>
<evidence type="ECO:0000256" key="12">
    <source>
        <dbReference type="SAM" id="MobiDB-lite"/>
    </source>
</evidence>
<dbReference type="Pfam" id="PF14368">
    <property type="entry name" value="LTP_2"/>
    <property type="match status" value="1"/>
</dbReference>
<dbReference type="PRINTS" id="PR00382">
    <property type="entry name" value="LIPIDTRNSFER"/>
</dbReference>
<dbReference type="PANTHER" id="PTHR33044">
    <property type="entry name" value="BIFUNCTIONAL INHIBITOR/LIPID-TRANSFER PROTEIN/SEED STORAGE 2S ALBUMIN SUPERFAMILY PROTEIN-RELATED"/>
    <property type="match status" value="1"/>
</dbReference>
<evidence type="ECO:0000256" key="5">
    <source>
        <dbReference type="ARBA" id="ARBA00022475"/>
    </source>
</evidence>
<dbReference type="GO" id="GO:0005886">
    <property type="term" value="C:plasma membrane"/>
    <property type="evidence" value="ECO:0007669"/>
    <property type="project" value="UniProtKB-SubCell"/>
</dbReference>
<dbReference type="SUPFAM" id="SSF47699">
    <property type="entry name" value="Bifunctional inhibitor/lipid-transfer protein/seed storage 2S albumin"/>
    <property type="match status" value="1"/>
</dbReference>
<evidence type="ECO:0000256" key="11">
    <source>
        <dbReference type="ARBA" id="ARBA00023288"/>
    </source>
</evidence>
<dbReference type="Gene3D" id="1.10.110.10">
    <property type="entry name" value="Plant lipid-transfer and hydrophobic proteins"/>
    <property type="match status" value="1"/>
</dbReference>
<keyword evidence="10" id="KW-0325">Glycoprotein</keyword>
<feature type="region of interest" description="Disordered" evidence="12">
    <location>
        <begin position="122"/>
        <end position="188"/>
    </location>
</feature>
<organism evidence="15 16">
    <name type="scientific">Malus domestica</name>
    <name type="common">Apple</name>
    <name type="synonym">Pyrus malus</name>
    <dbReference type="NCBI Taxonomy" id="3750"/>
    <lineage>
        <taxon>Eukaryota</taxon>
        <taxon>Viridiplantae</taxon>
        <taxon>Streptophyta</taxon>
        <taxon>Embryophyta</taxon>
        <taxon>Tracheophyta</taxon>
        <taxon>Spermatophyta</taxon>
        <taxon>Magnoliopsida</taxon>
        <taxon>eudicotyledons</taxon>
        <taxon>Gunneridae</taxon>
        <taxon>Pentapetalae</taxon>
        <taxon>rosids</taxon>
        <taxon>fabids</taxon>
        <taxon>Rosales</taxon>
        <taxon>Rosaceae</taxon>
        <taxon>Amygdaloideae</taxon>
        <taxon>Maleae</taxon>
        <taxon>Malus</taxon>
    </lineage>
</organism>
<keyword evidence="8" id="KW-0446">Lipid-binding</keyword>
<dbReference type="InterPro" id="IPR016140">
    <property type="entry name" value="Bifunc_inhib/LTP/seed_store"/>
</dbReference>
<evidence type="ECO:0000256" key="9">
    <source>
        <dbReference type="ARBA" id="ARBA00023157"/>
    </source>
</evidence>
<keyword evidence="6" id="KW-0472">Membrane</keyword>
<dbReference type="CDD" id="cd00010">
    <property type="entry name" value="AAI_LTSS"/>
    <property type="match status" value="1"/>
</dbReference>
<keyword evidence="7 13" id="KW-0732">Signal</keyword>
<evidence type="ECO:0000256" key="1">
    <source>
        <dbReference type="ARBA" id="ARBA00003211"/>
    </source>
</evidence>
<keyword evidence="4" id="KW-0813">Transport</keyword>
<comment type="caution">
    <text evidence="15">The sequence shown here is derived from an EMBL/GenBank/DDBJ whole genome shotgun (WGS) entry which is preliminary data.</text>
</comment>
<evidence type="ECO:0000313" key="15">
    <source>
        <dbReference type="EMBL" id="RXH84168.1"/>
    </source>
</evidence>
<gene>
    <name evidence="15" type="ORF">DVH24_027067</name>
</gene>